<comment type="caution">
    <text evidence="1">The sequence shown here is derived from an EMBL/GenBank/DDBJ whole genome shotgun (WGS) entry which is preliminary data.</text>
</comment>
<reference evidence="1 2" key="1">
    <citation type="submission" date="2016-03" db="EMBL/GenBank/DDBJ databases">
        <title>Whole genome sequencing of Grifola frondosa 9006-11.</title>
        <authorList>
            <person name="Min B."/>
            <person name="Park H."/>
            <person name="Kim J.-G."/>
            <person name="Cho H."/>
            <person name="Oh Y.-L."/>
            <person name="Kong W.-S."/>
            <person name="Choi I.-G."/>
        </authorList>
    </citation>
    <scope>NUCLEOTIDE SEQUENCE [LARGE SCALE GENOMIC DNA]</scope>
    <source>
        <strain evidence="1 2">9006-11</strain>
    </source>
</reference>
<sequence>MRRYVKSSNCGNIDPSPTLLGLGYAHHGQHAKLILDNCEHPLRSLRVATVRVPARFSIQGRAIYAVFLQVAKGSPQYCSTVLILGYDPSRSKDESEGCSRGRGKQHLVEATRTFWLHFLRTSPHVLLQVLETAGSHNGIDDIKQRKETNETFCKCTTKSSHLIQNIMLLSFKRRLSAICLVVWRFTPHGLH</sequence>
<proteinExistence type="predicted"/>
<protein>
    <submittedName>
        <fullName evidence="1">Uncharacterized protein</fullName>
    </submittedName>
</protein>
<organism evidence="1 2">
    <name type="scientific">Grifola frondosa</name>
    <name type="common">Maitake</name>
    <name type="synonym">Polyporus frondosus</name>
    <dbReference type="NCBI Taxonomy" id="5627"/>
    <lineage>
        <taxon>Eukaryota</taxon>
        <taxon>Fungi</taxon>
        <taxon>Dikarya</taxon>
        <taxon>Basidiomycota</taxon>
        <taxon>Agaricomycotina</taxon>
        <taxon>Agaricomycetes</taxon>
        <taxon>Polyporales</taxon>
        <taxon>Grifolaceae</taxon>
        <taxon>Grifola</taxon>
    </lineage>
</organism>
<dbReference type="AlphaFoldDB" id="A0A1C7MKL5"/>
<dbReference type="Proteomes" id="UP000092993">
    <property type="component" value="Unassembled WGS sequence"/>
</dbReference>
<evidence type="ECO:0000313" key="1">
    <source>
        <dbReference type="EMBL" id="OBZ77422.1"/>
    </source>
</evidence>
<name>A0A1C7MKL5_GRIFR</name>
<accession>A0A1C7MKL5</accession>
<gene>
    <name evidence="1" type="ORF">A0H81_02766</name>
</gene>
<keyword evidence="2" id="KW-1185">Reference proteome</keyword>
<evidence type="ECO:0000313" key="2">
    <source>
        <dbReference type="Proteomes" id="UP000092993"/>
    </source>
</evidence>
<dbReference type="EMBL" id="LUGG01000002">
    <property type="protein sequence ID" value="OBZ77422.1"/>
    <property type="molecule type" value="Genomic_DNA"/>
</dbReference>